<dbReference type="Pfam" id="PF24517">
    <property type="entry name" value="CBM96"/>
    <property type="match status" value="1"/>
</dbReference>
<feature type="region of interest" description="Disordered" evidence="4">
    <location>
        <begin position="911"/>
        <end position="951"/>
    </location>
</feature>
<evidence type="ECO:0000256" key="1">
    <source>
        <dbReference type="ARBA" id="ARBA00004613"/>
    </source>
</evidence>
<evidence type="ECO:0000259" key="5">
    <source>
        <dbReference type="Pfam" id="PF05547"/>
    </source>
</evidence>
<dbReference type="PANTHER" id="PTHR41775">
    <property type="entry name" value="SECRETED PROTEIN-RELATED"/>
    <property type="match status" value="1"/>
</dbReference>
<evidence type="ECO:0000256" key="2">
    <source>
        <dbReference type="ARBA" id="ARBA00022525"/>
    </source>
</evidence>
<dbReference type="NCBIfam" id="TIGR03296">
    <property type="entry name" value="M6dom_TIGR03296"/>
    <property type="match status" value="1"/>
</dbReference>
<keyword evidence="3" id="KW-0732">Signal</keyword>
<dbReference type="Proteomes" id="UP001530400">
    <property type="component" value="Unassembled WGS sequence"/>
</dbReference>
<comment type="subcellular location">
    <subcellularLocation>
        <location evidence="1">Secreted</location>
    </subcellularLocation>
</comment>
<feature type="compositionally biased region" description="Low complexity" evidence="4">
    <location>
        <begin position="552"/>
        <end position="570"/>
    </location>
</feature>
<organism evidence="8 9">
    <name type="scientific">Cyclotella atomus</name>
    <dbReference type="NCBI Taxonomy" id="382360"/>
    <lineage>
        <taxon>Eukaryota</taxon>
        <taxon>Sar</taxon>
        <taxon>Stramenopiles</taxon>
        <taxon>Ochrophyta</taxon>
        <taxon>Bacillariophyta</taxon>
        <taxon>Coscinodiscophyceae</taxon>
        <taxon>Thalassiosirophycidae</taxon>
        <taxon>Stephanodiscales</taxon>
        <taxon>Stephanodiscaceae</taxon>
        <taxon>Cyclotella</taxon>
    </lineage>
</organism>
<accession>A0ABD3NJ10</accession>
<dbReference type="InterPro" id="IPR055372">
    <property type="entry name" value="CBM96"/>
</dbReference>
<dbReference type="GO" id="GO:0005576">
    <property type="term" value="C:extracellular region"/>
    <property type="evidence" value="ECO:0007669"/>
    <property type="project" value="UniProtKB-SubCell"/>
</dbReference>
<evidence type="ECO:0000259" key="6">
    <source>
        <dbReference type="Pfam" id="PF17210"/>
    </source>
</evidence>
<dbReference type="SUPFAM" id="SSF117074">
    <property type="entry name" value="Hypothetical protein PA1324"/>
    <property type="match status" value="1"/>
</dbReference>
<feature type="domain" description="SD-repeat containing protein B" evidence="6">
    <location>
        <begin position="759"/>
        <end position="828"/>
    </location>
</feature>
<name>A0ABD3NJ10_9STRA</name>
<feature type="compositionally biased region" description="Low complexity" evidence="4">
    <location>
        <begin position="912"/>
        <end position="922"/>
    </location>
</feature>
<dbReference type="NCBIfam" id="NF033679">
    <property type="entry name" value="DNRLRE_dom"/>
    <property type="match status" value="1"/>
</dbReference>
<keyword evidence="9" id="KW-1185">Reference proteome</keyword>
<gene>
    <name evidence="8" type="ORF">ACHAWO_001158</name>
</gene>
<reference evidence="8 9" key="1">
    <citation type="submission" date="2024-10" db="EMBL/GenBank/DDBJ databases">
        <title>Updated reference genomes for cyclostephanoid diatoms.</title>
        <authorList>
            <person name="Roberts W.R."/>
            <person name="Alverson A.J."/>
        </authorList>
    </citation>
    <scope>NUCLEOTIDE SEQUENCE [LARGE SCALE GENOMIC DNA]</scope>
    <source>
        <strain evidence="8 9">AJA010-31</strain>
    </source>
</reference>
<dbReference type="InterPro" id="IPR008757">
    <property type="entry name" value="Peptidase_M6-like_domain"/>
</dbReference>
<dbReference type="InterPro" id="IPR013783">
    <property type="entry name" value="Ig-like_fold"/>
</dbReference>
<evidence type="ECO:0008006" key="10">
    <source>
        <dbReference type="Google" id="ProtNLM"/>
    </source>
</evidence>
<proteinExistence type="predicted"/>
<dbReference type="AlphaFoldDB" id="A0ABD3NJ10"/>
<feature type="compositionally biased region" description="Low complexity" evidence="4">
    <location>
        <begin position="494"/>
        <end position="534"/>
    </location>
</feature>
<feature type="domain" description="Peptidase M6-like" evidence="5">
    <location>
        <begin position="97"/>
        <end position="306"/>
    </location>
</feature>
<dbReference type="Gene3D" id="2.60.40.10">
    <property type="entry name" value="Immunoglobulins"/>
    <property type="match status" value="1"/>
</dbReference>
<evidence type="ECO:0000313" key="9">
    <source>
        <dbReference type="Proteomes" id="UP001530400"/>
    </source>
</evidence>
<evidence type="ECO:0000256" key="4">
    <source>
        <dbReference type="SAM" id="MobiDB-lite"/>
    </source>
</evidence>
<sequence length="1122" mass="122919">MKRNLLIGSSFLSGVTAHRPLHKPNEVPLHPQLEDAHPYLTEDGKILLPDRDVFQRRNLRNKTTKQQTRRHLTSGSFHNLVLLLKFSDHNRPLPPREHYALLYNSPSTSKLVVPTGSVKTYFHTNSYGQLNMHSTVVGWIELSKSERYYANGDYGFTKIQEAIIEALEYVQSEGYDFKDFDSNGDGVIDGFGMLISGYGAEFAGADCYGADNLNRIWSHKGGVDWTSSNGVSVDRYYVSSGLRNKCDSDIARMGVICHELGHYLGLPDLYDNTFEGSGIGALDVMSQSWGFDGTGVYPPLLSAWSKVSVGWVNPITIDEDGTYELENSETSDKVYRIDSGFPEGEYLLLENRQPDGYDSKIPHGGIAIWHIDENAAQNTRGYPGQESWPENGKHYRIALLPADGNYDLEKGENQGDYHDLWHASSTNTELKAGGSKYPNTDSYQKGLITETGIRIYGFSSSKEKMSFKVEGLLAKKTPTTAPSKLPSVSPSLRPVTTQPSNSPSSTSATNHPSSYPTSTSPTAHPSASPTSKSPIVTLTATQAPIKLDTRAPMTSNPTSRPNTTSPTSSPISDAERCANRCFEPLPSSECPLNKAYVNCKFSYVGGVCYSQDYECGADPSIGNCNGFAVYKRVNCNEITISSWAATDAPSNSPTPKPTVLFITGSGSYTSSGGEDGTCKYFPGWASGLSYCINDCDVNVPKPVYMDNNPIYEFPSLDLCCETHFRRSERCKRVSRNAPGLESDSVSADAIGLAFLDGEVWNDSNGDQWRESSDGGIYNAIVDLYECDFNTWVKGTRTSLDGSFHLGRIPPGKYSLKITAPSEFHFIFDPDFWRNEDLNPSIATTPCYELRPFEDNSNFVVGLVPDSIVAHELVSMIDQPESLAMIDQPELSATYSAPHVKDASANHIPFTASASHSKSSRGSVPERTSAPKPQPVSKEQVQEAPHTTETISIASDTLHSKSFVRDGSTAESGAHEVAVQATEAITISNHSVDNTGTQYLSISKYEDILIKFDVSFLKGRDHISSAVLRLYSLSSSPVGGSVYAASHSIWNGNIVTWQDAPDAGVAINEISSTHPNQWVNVDVTEALVMNTDDFISLRIHMSTTNSNRSAKYAPQKVQLQVTF</sequence>
<dbReference type="Pfam" id="PF05547">
    <property type="entry name" value="Peptidase_M6"/>
    <property type="match status" value="1"/>
</dbReference>
<evidence type="ECO:0000256" key="3">
    <source>
        <dbReference type="ARBA" id="ARBA00022729"/>
    </source>
</evidence>
<feature type="domain" description="Carbohydrate-binding module family 96" evidence="7">
    <location>
        <begin position="1004"/>
        <end position="1112"/>
    </location>
</feature>
<evidence type="ECO:0000259" key="7">
    <source>
        <dbReference type="Pfam" id="PF24517"/>
    </source>
</evidence>
<comment type="caution">
    <text evidence="8">The sequence shown here is derived from an EMBL/GenBank/DDBJ whole genome shotgun (WGS) entry which is preliminary data.</text>
</comment>
<feature type="region of interest" description="Disordered" evidence="4">
    <location>
        <begin position="478"/>
        <end position="573"/>
    </location>
</feature>
<dbReference type="SUPFAM" id="SSF55486">
    <property type="entry name" value="Metalloproteases ('zincins'), catalytic domain"/>
    <property type="match status" value="1"/>
</dbReference>
<keyword evidence="2" id="KW-0964">Secreted</keyword>
<protein>
    <recommendedName>
        <fullName evidence="10">Peptidase M6-like domain-containing protein</fullName>
    </recommendedName>
</protein>
<feature type="compositionally biased region" description="Polar residues" evidence="4">
    <location>
        <begin position="478"/>
        <end position="490"/>
    </location>
</feature>
<evidence type="ECO:0000313" key="8">
    <source>
        <dbReference type="EMBL" id="KAL3775857.1"/>
    </source>
</evidence>
<dbReference type="Pfam" id="PF17210">
    <property type="entry name" value="SdrD_B"/>
    <property type="match status" value="1"/>
</dbReference>
<dbReference type="InterPro" id="IPR033764">
    <property type="entry name" value="Sdr_B"/>
</dbReference>
<dbReference type="PANTHER" id="PTHR41775:SF1">
    <property type="entry name" value="PEPTIDASE M6-LIKE DOMAIN-CONTAINING PROTEIN"/>
    <property type="match status" value="1"/>
</dbReference>
<dbReference type="EMBL" id="JALLPJ020001130">
    <property type="protein sequence ID" value="KAL3775857.1"/>
    <property type="molecule type" value="Genomic_DNA"/>
</dbReference>